<organism evidence="3 4">
    <name type="scientific">Pseudomonas putida</name>
    <name type="common">Arthrobacter siderocapsulatus</name>
    <dbReference type="NCBI Taxonomy" id="303"/>
    <lineage>
        <taxon>Bacteria</taxon>
        <taxon>Pseudomonadati</taxon>
        <taxon>Pseudomonadota</taxon>
        <taxon>Gammaproteobacteria</taxon>
        <taxon>Pseudomonadales</taxon>
        <taxon>Pseudomonadaceae</taxon>
        <taxon>Pseudomonas</taxon>
    </lineage>
</organism>
<dbReference type="InterPro" id="IPR049492">
    <property type="entry name" value="BD-FAE-like_dom"/>
</dbReference>
<name>A0A177ST73_PSEPU</name>
<dbReference type="AlphaFoldDB" id="A0A177ST73"/>
<reference evidence="3 4" key="1">
    <citation type="submission" date="2016-03" db="EMBL/GenBank/DDBJ databases">
        <title>Draft Genome Assembly of Pseudomonas putida strain CBF10-2.</title>
        <authorList>
            <person name="Iyer R.S."/>
            <person name="Damania A."/>
        </authorList>
    </citation>
    <scope>NUCLEOTIDE SEQUENCE [LARGE SCALE GENOMIC DNA]</scope>
    <source>
        <strain evidence="3 4">CBF10-2</strain>
    </source>
</reference>
<dbReference type="SUPFAM" id="SSF53474">
    <property type="entry name" value="alpha/beta-Hydrolases"/>
    <property type="match status" value="1"/>
</dbReference>
<evidence type="ECO:0000313" key="3">
    <source>
        <dbReference type="EMBL" id="OAI93540.1"/>
    </source>
</evidence>
<dbReference type="Pfam" id="PF20434">
    <property type="entry name" value="BD-FAE"/>
    <property type="match status" value="1"/>
</dbReference>
<proteinExistence type="predicted"/>
<dbReference type="InterPro" id="IPR029058">
    <property type="entry name" value="AB_hydrolase_fold"/>
</dbReference>
<dbReference type="GO" id="GO:0016787">
    <property type="term" value="F:hydrolase activity"/>
    <property type="evidence" value="ECO:0007669"/>
    <property type="project" value="UniProtKB-KW"/>
</dbReference>
<accession>A0A177ST73</accession>
<dbReference type="PANTHER" id="PTHR48081:SF13">
    <property type="entry name" value="ALPHA_BETA HYDROLASE"/>
    <property type="match status" value="1"/>
</dbReference>
<dbReference type="PANTHER" id="PTHR48081">
    <property type="entry name" value="AB HYDROLASE SUPERFAMILY PROTEIN C4A8.06C"/>
    <property type="match status" value="1"/>
</dbReference>
<dbReference type="Gene3D" id="3.40.50.1820">
    <property type="entry name" value="alpha/beta hydrolase"/>
    <property type="match status" value="1"/>
</dbReference>
<feature type="domain" description="BD-FAE-like" evidence="2">
    <location>
        <begin position="37"/>
        <end position="254"/>
    </location>
</feature>
<gene>
    <name evidence="3" type="ORF">AYO28_13405</name>
</gene>
<dbReference type="InterPro" id="IPR050300">
    <property type="entry name" value="GDXG_lipolytic_enzyme"/>
</dbReference>
<comment type="caution">
    <text evidence="3">The sequence shown here is derived from an EMBL/GenBank/DDBJ whole genome shotgun (WGS) entry which is preliminary data.</text>
</comment>
<evidence type="ECO:0000313" key="4">
    <source>
        <dbReference type="Proteomes" id="UP000077752"/>
    </source>
</evidence>
<sequence length="304" mass="33212">MVYKDAMPPWIVEFDNGVTLNGAMPYARIEGYRPLTLDLYLPPSPRRSSPSPLLIYIHGGGWRRGDSHRSGVFSDFPQLLAEIAARGYAVASINYRLSAEARWPAQLDDAKAALHYLAGMAEDLQIDTSNTYVWGVSAGAHIAASLGNPWTDRDSRAARPGPGALKVQAVAVWYGVFCFQTLQYQAESLGLSLPPQQLAPEVQLLGYPTGSSDVPKGASPALEVSEETAPTLILVGDKDEKVPYLQSIQLKEALETANVSHHLIVYPDVGHSFICNHHSAITHETNLKALNTTIQFFDARAFKQ</sequence>
<evidence type="ECO:0000256" key="1">
    <source>
        <dbReference type="ARBA" id="ARBA00022801"/>
    </source>
</evidence>
<evidence type="ECO:0000259" key="2">
    <source>
        <dbReference type="Pfam" id="PF20434"/>
    </source>
</evidence>
<dbReference type="EMBL" id="LUCV01000011">
    <property type="protein sequence ID" value="OAI93540.1"/>
    <property type="molecule type" value="Genomic_DNA"/>
</dbReference>
<protein>
    <recommendedName>
        <fullName evidence="2">BD-FAE-like domain-containing protein</fullName>
    </recommendedName>
</protein>
<keyword evidence="1" id="KW-0378">Hydrolase</keyword>
<dbReference type="Proteomes" id="UP000077752">
    <property type="component" value="Unassembled WGS sequence"/>
</dbReference>